<dbReference type="AlphaFoldDB" id="A0A1M5A708"/>
<dbReference type="GO" id="GO:0004065">
    <property type="term" value="F:arylsulfatase activity"/>
    <property type="evidence" value="ECO:0007669"/>
    <property type="project" value="TreeGrafter"/>
</dbReference>
<evidence type="ECO:0000259" key="7">
    <source>
        <dbReference type="Pfam" id="PF16347"/>
    </source>
</evidence>
<evidence type="ECO:0000256" key="3">
    <source>
        <dbReference type="ARBA" id="ARBA00022723"/>
    </source>
</evidence>
<dbReference type="PANTHER" id="PTHR42693:SF42">
    <property type="entry name" value="ARYLSULFATASE G"/>
    <property type="match status" value="1"/>
</dbReference>
<keyword evidence="4" id="KW-0732">Signal</keyword>
<dbReference type="Gene3D" id="3.30.1120.10">
    <property type="match status" value="1"/>
</dbReference>
<dbReference type="EMBL" id="FQUM01000004">
    <property type="protein sequence ID" value="SHF26093.1"/>
    <property type="molecule type" value="Genomic_DNA"/>
</dbReference>
<dbReference type="Pfam" id="PF16347">
    <property type="entry name" value="SGSH_C"/>
    <property type="match status" value="1"/>
</dbReference>
<keyword evidence="9" id="KW-1185">Reference proteome</keyword>
<name>A0A1M5A708_9BACT</name>
<dbReference type="InterPro" id="IPR017850">
    <property type="entry name" value="Alkaline_phosphatase_core_sf"/>
</dbReference>
<comment type="cofactor">
    <cofactor evidence="1">
        <name>Ca(2+)</name>
        <dbReference type="ChEBI" id="CHEBI:29108"/>
    </cofactor>
</comment>
<dbReference type="STRING" id="1484053.SAMN05444274_104213"/>
<dbReference type="PANTHER" id="PTHR42693">
    <property type="entry name" value="ARYLSULFATASE FAMILY MEMBER"/>
    <property type="match status" value="1"/>
</dbReference>
<accession>A0A1M5A708</accession>
<evidence type="ECO:0000256" key="6">
    <source>
        <dbReference type="ARBA" id="ARBA00022837"/>
    </source>
</evidence>
<evidence type="ECO:0000313" key="8">
    <source>
        <dbReference type="EMBL" id="SHF26093.1"/>
    </source>
</evidence>
<dbReference type="SUPFAM" id="SSF53649">
    <property type="entry name" value="Alkaline phosphatase-like"/>
    <property type="match status" value="1"/>
</dbReference>
<dbReference type="Gene3D" id="3.40.720.10">
    <property type="entry name" value="Alkaline Phosphatase, subunit A"/>
    <property type="match status" value="1"/>
</dbReference>
<protein>
    <recommendedName>
        <fullName evidence="7">N-sulphoglucosamine sulphohydrolase C-terminal domain-containing protein</fullName>
    </recommendedName>
</protein>
<reference evidence="8 9" key="1">
    <citation type="submission" date="2016-11" db="EMBL/GenBank/DDBJ databases">
        <authorList>
            <person name="Jaros S."/>
            <person name="Januszkiewicz K."/>
            <person name="Wedrychowicz H."/>
        </authorList>
    </citation>
    <scope>NUCLEOTIDE SEQUENCE [LARGE SCALE GENOMIC DNA]</scope>
    <source>
        <strain evidence="8 9">DSM 26910</strain>
    </source>
</reference>
<keyword evidence="6" id="KW-0106">Calcium</keyword>
<keyword evidence="3" id="KW-0479">Metal-binding</keyword>
<evidence type="ECO:0000313" key="9">
    <source>
        <dbReference type="Proteomes" id="UP000184164"/>
    </source>
</evidence>
<organism evidence="8 9">
    <name type="scientific">Mariniphaga anaerophila</name>
    <dbReference type="NCBI Taxonomy" id="1484053"/>
    <lineage>
        <taxon>Bacteria</taxon>
        <taxon>Pseudomonadati</taxon>
        <taxon>Bacteroidota</taxon>
        <taxon>Bacteroidia</taxon>
        <taxon>Marinilabiliales</taxon>
        <taxon>Prolixibacteraceae</taxon>
        <taxon>Mariniphaga</taxon>
    </lineage>
</organism>
<evidence type="ECO:0000256" key="2">
    <source>
        <dbReference type="ARBA" id="ARBA00008779"/>
    </source>
</evidence>
<dbReference type="InterPro" id="IPR032506">
    <property type="entry name" value="SGSH_C"/>
</dbReference>
<dbReference type="GO" id="GO:0046872">
    <property type="term" value="F:metal ion binding"/>
    <property type="evidence" value="ECO:0007669"/>
    <property type="project" value="UniProtKB-KW"/>
</dbReference>
<comment type="similarity">
    <text evidence="2">Belongs to the sulfatase family.</text>
</comment>
<gene>
    <name evidence="8" type="ORF">SAMN05444274_104213</name>
</gene>
<feature type="domain" description="N-sulphoglucosamine sulphohydrolase C-terminal" evidence="7">
    <location>
        <begin position="49"/>
        <end position="185"/>
    </location>
</feature>
<evidence type="ECO:0000256" key="5">
    <source>
        <dbReference type="ARBA" id="ARBA00022801"/>
    </source>
</evidence>
<keyword evidence="5" id="KW-0378">Hydrolase</keyword>
<proteinExistence type="inferred from homology"/>
<evidence type="ECO:0000256" key="1">
    <source>
        <dbReference type="ARBA" id="ARBA00001913"/>
    </source>
</evidence>
<evidence type="ECO:0000256" key="4">
    <source>
        <dbReference type="ARBA" id="ARBA00022729"/>
    </source>
</evidence>
<dbReference type="InterPro" id="IPR050738">
    <property type="entry name" value="Sulfatase"/>
</dbReference>
<dbReference type="Proteomes" id="UP000184164">
    <property type="component" value="Unassembled WGS sequence"/>
</dbReference>
<sequence length="203" mass="23289">MIENVDTNIGRLLAELEMMNLSDNTIIIFYSDNGGEQKATNNKPLREGKGFLYEGGIRVPLIIKWPGKIAENTTCDTPVISDDIYPTIMEMVGKGAKPAKDIDGLSLVPLLLGEKSLKREQLCWYYPHYSPQAKMPGHAIRKGDFKLIEYYDPEKIELYNLKYDINESQNLADSHPEKVHELEYEFDRWLKKMNPVMHSLNPN</sequence>